<evidence type="ECO:0000313" key="5">
    <source>
        <dbReference type="EMBL" id="RSI54455.1"/>
    </source>
</evidence>
<dbReference type="SUPFAM" id="SSF82185">
    <property type="entry name" value="Histone H3 K4-specific methyltransferase SET7/9 N-terminal domain"/>
    <property type="match status" value="1"/>
</dbReference>
<evidence type="ECO:0000256" key="1">
    <source>
        <dbReference type="ARBA" id="ARBA00022737"/>
    </source>
</evidence>
<proteinExistence type="predicted"/>
<feature type="transmembrane region" description="Helical" evidence="2">
    <location>
        <begin position="21"/>
        <end position="41"/>
    </location>
</feature>
<dbReference type="RefSeq" id="WP_002885750.1">
    <property type="nucleotide sequence ID" value="NZ_AP031488.1"/>
</dbReference>
<dbReference type="EMBL" id="JJMT01000007">
    <property type="protein sequence ID" value="KEO46002.1"/>
    <property type="molecule type" value="Genomic_DNA"/>
</dbReference>
<dbReference type="InterPro" id="IPR014590">
    <property type="entry name" value="UCP034300_MORN_rpt-cont"/>
</dbReference>
<reference evidence="4 8" key="3">
    <citation type="submission" date="2019-06" db="EMBL/GenBank/DDBJ databases">
        <title>Complete genome sequence of Streptococcus salivarius LAB813.</title>
        <authorList>
            <person name="Levesque C.M."/>
            <person name="Gong S.-G."/>
            <person name="Dufour D."/>
            <person name="Barbour A."/>
        </authorList>
    </citation>
    <scope>NUCLEOTIDE SEQUENCE [LARGE SCALE GENOMIC DNA]</scope>
    <source>
        <strain evidence="4 8">LAB813</strain>
    </source>
</reference>
<dbReference type="Proteomes" id="UP000322622">
    <property type="component" value="Chromosome"/>
</dbReference>
<reference evidence="3 6" key="1">
    <citation type="submission" date="2014-04" db="EMBL/GenBank/DDBJ databases">
        <title>Variable characteristics of bacteriocin-producing Streptococcus salivarius strains isolated from Malaysian subjects.</title>
        <authorList>
            <person name="Philip K."/>
            <person name="Barbour A."/>
        </authorList>
    </citation>
    <scope>NUCLEOTIDE SEQUENCE [LARGE SCALE GENOMIC DNA]</scope>
    <source>
        <strain evidence="3 6">NU10</strain>
    </source>
</reference>
<evidence type="ECO:0000256" key="2">
    <source>
        <dbReference type="SAM" id="Phobius"/>
    </source>
</evidence>
<dbReference type="EMBL" id="CP040804">
    <property type="protein sequence ID" value="QEM31773.1"/>
    <property type="molecule type" value="Genomic_DNA"/>
</dbReference>
<evidence type="ECO:0000313" key="6">
    <source>
        <dbReference type="Proteomes" id="UP000027855"/>
    </source>
</evidence>
<dbReference type="InterPro" id="IPR003409">
    <property type="entry name" value="MORN"/>
</dbReference>
<keyword evidence="1" id="KW-0677">Repeat</keyword>
<name>A0A074J083_STRSL</name>
<dbReference type="PANTHER" id="PTHR43215:SF14">
    <property type="entry name" value="RADIAL SPOKE HEAD 1 HOMOLOG"/>
    <property type="match status" value="1"/>
</dbReference>
<dbReference type="GO" id="GO:0005829">
    <property type="term" value="C:cytosol"/>
    <property type="evidence" value="ECO:0007669"/>
    <property type="project" value="TreeGrafter"/>
</dbReference>
<dbReference type="KEGG" id="strs:SSAL8618_09810"/>
<dbReference type="OMA" id="GWKYEGD"/>
<dbReference type="Gene3D" id="2.20.110.10">
    <property type="entry name" value="Histone H3 K4-specific methyltransferase SET7/9 N-terminal domain"/>
    <property type="match status" value="2"/>
</dbReference>
<dbReference type="Proteomes" id="UP000027855">
    <property type="component" value="Unassembled WGS sequence"/>
</dbReference>
<dbReference type="Proteomes" id="UP000273998">
    <property type="component" value="Unassembled WGS sequence"/>
</dbReference>
<organism evidence="3 6">
    <name type="scientific">Streptococcus salivarius</name>
    <dbReference type="NCBI Taxonomy" id="1304"/>
    <lineage>
        <taxon>Bacteria</taxon>
        <taxon>Bacillati</taxon>
        <taxon>Bacillota</taxon>
        <taxon>Bacilli</taxon>
        <taxon>Lactobacillales</taxon>
        <taxon>Streptococcaceae</taxon>
        <taxon>Streptococcus</taxon>
    </lineage>
</organism>
<protein>
    <submittedName>
        <fullName evidence="5">MORN repeat protein</fullName>
    </submittedName>
    <submittedName>
        <fullName evidence="3">Membrane protein</fullName>
    </submittedName>
</protein>
<dbReference type="EMBL" id="RJNF01000033">
    <property type="protein sequence ID" value="RSI54455.1"/>
    <property type="molecule type" value="Genomic_DNA"/>
</dbReference>
<reference evidence="5 7" key="2">
    <citation type="submission" date="2018-11" db="EMBL/GenBank/DDBJ databases">
        <title>Species Designations Belie Phenotypic and Genotypic Heterogeneity in Oral Streptococci.</title>
        <authorList>
            <person name="Velsko I."/>
        </authorList>
    </citation>
    <scope>NUCLEOTIDE SEQUENCE [LARGE SCALE GENOMIC DNA]</scope>
    <source>
        <strain evidence="5 7">BCC42</strain>
    </source>
</reference>
<keyword evidence="2" id="KW-1133">Transmembrane helix</keyword>
<sequence>MNFKQLKDFDFKNIDIDRNQFERITVGVIILCALSLFLVTIKTQHSIKIDGTKITYKGQMQNHRLNGQGTLTYDNGDTYTGEFKNGSFNGQGTFKSHEGWIYQGEFKSGQADGQGKLTTENKVTYKGKFKQGIFKG</sequence>
<keyword evidence="2" id="KW-0472">Membrane</keyword>
<dbReference type="PATRIC" id="fig|1304.173.peg.1935"/>
<accession>A0A074J083</accession>
<evidence type="ECO:0000313" key="7">
    <source>
        <dbReference type="Proteomes" id="UP000273998"/>
    </source>
</evidence>
<dbReference type="AlphaFoldDB" id="A0A074J083"/>
<keyword evidence="2" id="KW-0812">Transmembrane</keyword>
<gene>
    <name evidence="5" type="ORF">D8867_09515</name>
    <name evidence="3" type="ORF">DL07_10690</name>
    <name evidence="4" type="ORF">FHI56_02250</name>
</gene>
<dbReference type="SMART" id="SM00698">
    <property type="entry name" value="MORN"/>
    <property type="match status" value="3"/>
</dbReference>
<evidence type="ECO:0000313" key="4">
    <source>
        <dbReference type="EMBL" id="QEM31773.1"/>
    </source>
</evidence>
<evidence type="ECO:0000313" key="3">
    <source>
        <dbReference type="EMBL" id="KEO46002.1"/>
    </source>
</evidence>
<dbReference type="PIRSF" id="PIRSF034300">
    <property type="entry name" value="UCP034300"/>
    <property type="match status" value="1"/>
</dbReference>
<evidence type="ECO:0000313" key="8">
    <source>
        <dbReference type="Proteomes" id="UP000322622"/>
    </source>
</evidence>
<dbReference type="Pfam" id="PF02493">
    <property type="entry name" value="MORN"/>
    <property type="match status" value="3"/>
</dbReference>
<dbReference type="PANTHER" id="PTHR43215">
    <property type="entry name" value="RADIAL SPOKE HEAD 1 HOMOLOG"/>
    <property type="match status" value="1"/>
</dbReference>